<accession>A0A0B6YEI2</accession>
<organism evidence="2">
    <name type="scientific">Arion vulgaris</name>
    <dbReference type="NCBI Taxonomy" id="1028688"/>
    <lineage>
        <taxon>Eukaryota</taxon>
        <taxon>Metazoa</taxon>
        <taxon>Spiralia</taxon>
        <taxon>Lophotrochozoa</taxon>
        <taxon>Mollusca</taxon>
        <taxon>Gastropoda</taxon>
        <taxon>Heterobranchia</taxon>
        <taxon>Euthyneura</taxon>
        <taxon>Panpulmonata</taxon>
        <taxon>Eupulmonata</taxon>
        <taxon>Stylommatophora</taxon>
        <taxon>Helicina</taxon>
        <taxon>Arionoidea</taxon>
        <taxon>Arionidae</taxon>
        <taxon>Arion</taxon>
    </lineage>
</organism>
<sequence length="78" mass="8520">KKTLIKSPSSKTIKRSTTSGTTTLSSPSPYIPIVPSPYTVLYHHHKHSNTTNISRNSVSPAPLNYTNIALMTPPSEDQ</sequence>
<proteinExistence type="predicted"/>
<feature type="non-terminal residue" evidence="2">
    <location>
        <position position="78"/>
    </location>
</feature>
<reference evidence="2" key="1">
    <citation type="submission" date="2014-12" db="EMBL/GenBank/DDBJ databases">
        <title>Insight into the proteome of Arion vulgaris.</title>
        <authorList>
            <person name="Aradska J."/>
            <person name="Bulat T."/>
            <person name="Smidak R."/>
            <person name="Sarate P."/>
            <person name="Gangsoo J."/>
            <person name="Sialana F."/>
            <person name="Bilban M."/>
            <person name="Lubec G."/>
        </authorList>
    </citation>
    <scope>NUCLEOTIDE SEQUENCE</scope>
    <source>
        <tissue evidence="2">Skin</tissue>
    </source>
</reference>
<protein>
    <submittedName>
        <fullName evidence="2">Uncharacterized protein</fullName>
    </submittedName>
</protein>
<gene>
    <name evidence="2" type="primary">ORF23292</name>
</gene>
<feature type="compositionally biased region" description="Low complexity" evidence="1">
    <location>
        <begin position="1"/>
        <end position="28"/>
    </location>
</feature>
<dbReference type="EMBL" id="HACG01007763">
    <property type="protein sequence ID" value="CEK54628.1"/>
    <property type="molecule type" value="Transcribed_RNA"/>
</dbReference>
<feature type="non-terminal residue" evidence="2">
    <location>
        <position position="1"/>
    </location>
</feature>
<evidence type="ECO:0000313" key="2">
    <source>
        <dbReference type="EMBL" id="CEK54628.1"/>
    </source>
</evidence>
<dbReference type="AlphaFoldDB" id="A0A0B6YEI2"/>
<evidence type="ECO:0000256" key="1">
    <source>
        <dbReference type="SAM" id="MobiDB-lite"/>
    </source>
</evidence>
<feature type="region of interest" description="Disordered" evidence="1">
    <location>
        <begin position="1"/>
        <end position="29"/>
    </location>
</feature>
<name>A0A0B6YEI2_9EUPU</name>